<dbReference type="EnsemblMetazoa" id="XM_022813659">
    <property type="protein sequence ID" value="XP_022669394"/>
    <property type="gene ID" value="LOC111253753"/>
</dbReference>
<organism evidence="3 4">
    <name type="scientific">Varroa destructor</name>
    <name type="common">Honeybee mite</name>
    <dbReference type="NCBI Taxonomy" id="109461"/>
    <lineage>
        <taxon>Eukaryota</taxon>
        <taxon>Metazoa</taxon>
        <taxon>Ecdysozoa</taxon>
        <taxon>Arthropoda</taxon>
        <taxon>Chelicerata</taxon>
        <taxon>Arachnida</taxon>
        <taxon>Acari</taxon>
        <taxon>Parasitiformes</taxon>
        <taxon>Mesostigmata</taxon>
        <taxon>Gamasina</taxon>
        <taxon>Dermanyssoidea</taxon>
        <taxon>Varroidae</taxon>
        <taxon>Varroa</taxon>
    </lineage>
</organism>
<evidence type="ECO:0000256" key="2">
    <source>
        <dbReference type="ARBA" id="ARBA00022946"/>
    </source>
</evidence>
<evidence type="ECO:0000313" key="3">
    <source>
        <dbReference type="EnsemblMetazoa" id="XP_022669394"/>
    </source>
</evidence>
<dbReference type="AlphaFoldDB" id="A0A7M7L343"/>
<keyword evidence="2" id="KW-0809">Transit peptide</keyword>
<dbReference type="OrthoDB" id="9991972at2759"/>
<accession>A0A7M7L343</accession>
<evidence type="ECO:0000256" key="1">
    <source>
        <dbReference type="ARBA" id="ARBA00007692"/>
    </source>
</evidence>
<dbReference type="InterPro" id="IPR003690">
    <property type="entry name" value="MTERF"/>
</dbReference>
<dbReference type="Pfam" id="PF02536">
    <property type="entry name" value="mTERF"/>
    <property type="match status" value="1"/>
</dbReference>
<proteinExistence type="inferred from homology"/>
<dbReference type="GO" id="GO:0003676">
    <property type="term" value="F:nucleic acid binding"/>
    <property type="evidence" value="ECO:0007669"/>
    <property type="project" value="InterPro"/>
</dbReference>
<dbReference type="RefSeq" id="XP_022669394.1">
    <property type="nucleotide sequence ID" value="XM_022813659.1"/>
</dbReference>
<sequence length="237" mass="27970">MGTPATQATRTAAFLLTQFGLNAERVFVKAPRIAEVPNLAGQLQFWTLNVRLTAIENFPELLYLRPDVYTEFYNSFVKAFGVKDLPHLLGNCPQVLLHEWPDLQKKIEYAVNTIQTSHKQIVHSKYLLYPFVHIKTRFELVLRTGVYVKPNRKDRKKAYVMPLHKIVESPLAYILKRTRLSQREYETFKKIIREELEQEEDETNLREERKRWGYDQDDYDADEIIAKEKTEGRKPTR</sequence>
<dbReference type="Proteomes" id="UP000594260">
    <property type="component" value="Unplaced"/>
</dbReference>
<name>A0A7M7L343_VARDE</name>
<comment type="similarity">
    <text evidence="1">Belongs to the mTERF family.</text>
</comment>
<protein>
    <submittedName>
        <fullName evidence="3">Uncharacterized protein</fullName>
    </submittedName>
</protein>
<dbReference type="InParanoid" id="A0A7M7L343"/>
<dbReference type="InterPro" id="IPR038538">
    <property type="entry name" value="MTERF_sf"/>
</dbReference>
<dbReference type="Gene3D" id="1.25.70.10">
    <property type="entry name" value="Transcription termination factor 3, mitochondrial"/>
    <property type="match status" value="1"/>
</dbReference>
<keyword evidence="4" id="KW-1185">Reference proteome</keyword>
<reference evidence="3" key="1">
    <citation type="submission" date="2021-01" db="UniProtKB">
        <authorList>
            <consortium name="EnsemblMetazoa"/>
        </authorList>
    </citation>
    <scope>IDENTIFICATION</scope>
</reference>
<dbReference type="KEGG" id="vde:111253753"/>
<evidence type="ECO:0000313" key="4">
    <source>
        <dbReference type="Proteomes" id="UP000594260"/>
    </source>
</evidence>
<dbReference type="GeneID" id="111253753"/>